<protein>
    <submittedName>
        <fullName evidence="3">Phytoene dehydrogenase</fullName>
    </submittedName>
</protein>
<dbReference type="PANTHER" id="PTHR43734">
    <property type="entry name" value="PHYTOENE DESATURASE"/>
    <property type="match status" value="1"/>
</dbReference>
<dbReference type="AlphaFoldDB" id="A0A8D5FHG0"/>
<dbReference type="Proteomes" id="UP000826725">
    <property type="component" value="Chromosome"/>
</dbReference>
<accession>A0A8D5FHG0</accession>
<proteinExistence type="predicted"/>
<keyword evidence="4" id="KW-1185">Reference proteome</keyword>
<name>A0A8D5FHG0_9BACT</name>
<evidence type="ECO:0000259" key="2">
    <source>
        <dbReference type="Pfam" id="PF01593"/>
    </source>
</evidence>
<sequence>MKIPLLVIGGGLSGLAAAIRAARFVPDILILEKHSRPGGLNSYYFRNKILFETGLHAITNYAPPEQKDAPVNRLFRQLKLKRKQFVFCQQFGSEIVFKDKASLRFSNDYRLLESEISHVFPQSIDRFRKLISYLDTIDPFAKTPFRSAKKVLATLLQNDLLVEMLLCPLMYYGSSHENDMDLNQFVIMFQAIYLQGMFRPQGNIKEFLDILISHFTGFGGRIQQNAEVNRILHDGTEVHGVQLVSGEKIECDYILSTIGADETRRLLTDQPSPNRPRLAFTETIFRVKNNPEFLEENRKTIIFYNDADTFRYQRPDDYVDHSSGVICFPAHFHGIEKKNEIEIRATHLANYTQWKNLADNRRNYLAQKKISSGLTLERIENKIGNFRTNIVYEDTFTPVTIERYTSKIDGAIYGSPDKIKDGDIGFTNLFLAGTDQGFLGIIGSMLSGVSIVNRHILPRL</sequence>
<evidence type="ECO:0000256" key="1">
    <source>
        <dbReference type="ARBA" id="ARBA00023002"/>
    </source>
</evidence>
<organism evidence="3 4">
    <name type="scientific">Desulfomarina profundi</name>
    <dbReference type="NCBI Taxonomy" id="2772557"/>
    <lineage>
        <taxon>Bacteria</taxon>
        <taxon>Pseudomonadati</taxon>
        <taxon>Thermodesulfobacteriota</taxon>
        <taxon>Desulfobulbia</taxon>
        <taxon>Desulfobulbales</taxon>
        <taxon>Desulfobulbaceae</taxon>
        <taxon>Desulfomarina</taxon>
    </lineage>
</organism>
<dbReference type="GO" id="GO:0016491">
    <property type="term" value="F:oxidoreductase activity"/>
    <property type="evidence" value="ECO:0007669"/>
    <property type="project" value="UniProtKB-KW"/>
</dbReference>
<dbReference type="EMBL" id="AP024086">
    <property type="protein sequence ID" value="BCL60730.1"/>
    <property type="molecule type" value="Genomic_DNA"/>
</dbReference>
<dbReference type="Pfam" id="PF01593">
    <property type="entry name" value="Amino_oxidase"/>
    <property type="match status" value="1"/>
</dbReference>
<evidence type="ECO:0000313" key="4">
    <source>
        <dbReference type="Proteomes" id="UP000826725"/>
    </source>
</evidence>
<dbReference type="InterPro" id="IPR002937">
    <property type="entry name" value="Amino_oxidase"/>
</dbReference>
<dbReference type="RefSeq" id="WP_228856832.1">
    <property type="nucleotide sequence ID" value="NZ_AP024086.1"/>
</dbReference>
<feature type="domain" description="Amine oxidase" evidence="2">
    <location>
        <begin position="12"/>
        <end position="273"/>
    </location>
</feature>
<reference evidence="3" key="1">
    <citation type="submission" date="2020-09" db="EMBL/GenBank/DDBJ databases">
        <title>Desulfogranum mesoprofundum gen. nov., sp. nov., a novel mesophilic, sulfate-reducing chemolithoautotroph isolated from a deep-sea hydrothermal vent chimney in the Suiyo Seamount.</title>
        <authorList>
            <person name="Hashimoto Y."/>
            <person name="Nakagawa S."/>
        </authorList>
    </citation>
    <scope>NUCLEOTIDE SEQUENCE</scope>
    <source>
        <strain evidence="3">KT2</strain>
    </source>
</reference>
<evidence type="ECO:0000313" key="3">
    <source>
        <dbReference type="EMBL" id="BCL60730.1"/>
    </source>
</evidence>
<gene>
    <name evidence="3" type="primary">crtI</name>
    <name evidence="3" type="ORF">DGMP_14230</name>
</gene>
<dbReference type="PANTHER" id="PTHR43734:SF7">
    <property type="entry name" value="4,4'-DIAPONEUROSPORENE OXYGENASE"/>
    <property type="match status" value="1"/>
</dbReference>
<keyword evidence="1" id="KW-0560">Oxidoreductase</keyword>
<dbReference type="KEGG" id="dbk:DGMP_14230"/>